<gene>
    <name evidence="1" type="ORF">QBZ16_002282</name>
</gene>
<dbReference type="CDD" id="cd00085">
    <property type="entry name" value="HNHc"/>
    <property type="match status" value="1"/>
</dbReference>
<dbReference type="InterPro" id="IPR003615">
    <property type="entry name" value="HNH_nuc"/>
</dbReference>
<organism evidence="1 2">
    <name type="scientific">Prototheca wickerhamii</name>
    <dbReference type="NCBI Taxonomy" id="3111"/>
    <lineage>
        <taxon>Eukaryota</taxon>
        <taxon>Viridiplantae</taxon>
        <taxon>Chlorophyta</taxon>
        <taxon>core chlorophytes</taxon>
        <taxon>Trebouxiophyceae</taxon>
        <taxon>Chlorellales</taxon>
        <taxon>Chlorellaceae</taxon>
        <taxon>Prototheca</taxon>
    </lineage>
</organism>
<evidence type="ECO:0000313" key="1">
    <source>
        <dbReference type="EMBL" id="KAK2079887.1"/>
    </source>
</evidence>
<reference evidence="1" key="1">
    <citation type="submission" date="2021-01" db="EMBL/GenBank/DDBJ databases">
        <authorList>
            <person name="Eckstrom K.M.E."/>
        </authorList>
    </citation>
    <scope>NUCLEOTIDE SEQUENCE</scope>
    <source>
        <strain evidence="1">UVCC 0001</strain>
    </source>
</reference>
<dbReference type="PANTHER" id="PTHR33877:SF2">
    <property type="entry name" value="OS07G0170200 PROTEIN"/>
    <property type="match status" value="1"/>
</dbReference>
<dbReference type="Gene3D" id="1.10.30.50">
    <property type="match status" value="1"/>
</dbReference>
<dbReference type="Proteomes" id="UP001255856">
    <property type="component" value="Unassembled WGS sequence"/>
</dbReference>
<protein>
    <recommendedName>
        <fullName evidence="3">HNH endonuclease</fullName>
    </recommendedName>
</protein>
<comment type="caution">
    <text evidence="1">The sequence shown here is derived from an EMBL/GenBank/DDBJ whole genome shotgun (WGS) entry which is preliminary data.</text>
</comment>
<dbReference type="AlphaFoldDB" id="A0AAD9IP78"/>
<dbReference type="InterPro" id="IPR052892">
    <property type="entry name" value="NA-targeting_endonuclease"/>
</dbReference>
<keyword evidence="2" id="KW-1185">Reference proteome</keyword>
<sequence length="103" mass="11905">MEYQQKGEVLEYYQESVRTASSEQRLPAVIRVPGYVQKSSVRSRVRLTRRAVFMRDGFSCQYCGSGRDLTLDHLVPLSKAKWEAYTLRMLSQKGAGHSQQCWQ</sequence>
<proteinExistence type="predicted"/>
<dbReference type="EMBL" id="JASFZW010000002">
    <property type="protein sequence ID" value="KAK2079887.1"/>
    <property type="molecule type" value="Genomic_DNA"/>
</dbReference>
<name>A0AAD9IP78_PROWI</name>
<evidence type="ECO:0008006" key="3">
    <source>
        <dbReference type="Google" id="ProtNLM"/>
    </source>
</evidence>
<dbReference type="PANTHER" id="PTHR33877">
    <property type="entry name" value="SLL1193 PROTEIN"/>
    <property type="match status" value="1"/>
</dbReference>
<accession>A0AAD9IP78</accession>
<evidence type="ECO:0000313" key="2">
    <source>
        <dbReference type="Proteomes" id="UP001255856"/>
    </source>
</evidence>